<name>A0A318XPZ7_9FIRM</name>
<dbReference type="SMART" id="SM00849">
    <property type="entry name" value="Lactamase_B"/>
    <property type="match status" value="1"/>
</dbReference>
<keyword evidence="3 6" id="KW-0378">Hydrolase</keyword>
<feature type="domain" description="Metallo-beta-lactamase" evidence="5">
    <location>
        <begin position="18"/>
        <end position="181"/>
    </location>
</feature>
<dbReference type="InterPro" id="IPR051453">
    <property type="entry name" value="MBL_Glyoxalase_II"/>
</dbReference>
<dbReference type="PANTHER" id="PTHR46233:SF3">
    <property type="entry name" value="HYDROXYACYLGLUTATHIONE HYDROLASE GLOC"/>
    <property type="match status" value="1"/>
</dbReference>
<dbReference type="SUPFAM" id="SSF56281">
    <property type="entry name" value="Metallo-hydrolase/oxidoreductase"/>
    <property type="match status" value="1"/>
</dbReference>
<comment type="cofactor">
    <cofactor evidence="1">
        <name>Zn(2+)</name>
        <dbReference type="ChEBI" id="CHEBI:29105"/>
    </cofactor>
</comment>
<evidence type="ECO:0000256" key="4">
    <source>
        <dbReference type="ARBA" id="ARBA00022833"/>
    </source>
</evidence>
<keyword evidence="7" id="KW-1185">Reference proteome</keyword>
<dbReference type="InterPro" id="IPR001279">
    <property type="entry name" value="Metallo-B-lactamas"/>
</dbReference>
<dbReference type="Proteomes" id="UP000248132">
    <property type="component" value="Unassembled WGS sequence"/>
</dbReference>
<dbReference type="RefSeq" id="WP_110461889.1">
    <property type="nucleotide sequence ID" value="NZ_QKMR01000009.1"/>
</dbReference>
<protein>
    <submittedName>
        <fullName evidence="6">Glyoxylase-like metal-dependent hydrolase (Beta-lactamase superfamily II)</fullName>
    </submittedName>
</protein>
<evidence type="ECO:0000256" key="1">
    <source>
        <dbReference type="ARBA" id="ARBA00001947"/>
    </source>
</evidence>
<proteinExistence type="predicted"/>
<keyword evidence="2" id="KW-0479">Metal-binding</keyword>
<sequence>MELSYDAFKIKTKFLNMINYSYIVVDKESKNALVVDPSWEIDKIISRLEKENAKLTAILLTHSHSDHTNLVNPLTARFNTEVYMSQEEIDCYGFRCRNLQGLEDLEDIFINRTKVKCILTKGHSEGGMCYLLKNCVFTGDTLFSEGCGYCWNKDSAAEQMYESIQKLKYILSDDIIVYPGHSYGVEPGKTFGHLKMINVYMGFESKSRFVEFRNRKGKRGMLNFK</sequence>
<organism evidence="6 7">
    <name type="scientific">Ruminiclostridium sufflavum DSM 19573</name>
    <dbReference type="NCBI Taxonomy" id="1121337"/>
    <lineage>
        <taxon>Bacteria</taxon>
        <taxon>Bacillati</taxon>
        <taxon>Bacillota</taxon>
        <taxon>Clostridia</taxon>
        <taxon>Eubacteriales</taxon>
        <taxon>Oscillospiraceae</taxon>
        <taxon>Ruminiclostridium</taxon>
    </lineage>
</organism>
<evidence type="ECO:0000256" key="3">
    <source>
        <dbReference type="ARBA" id="ARBA00022801"/>
    </source>
</evidence>
<gene>
    <name evidence="6" type="ORF">LY28_01855</name>
</gene>
<dbReference type="PANTHER" id="PTHR46233">
    <property type="entry name" value="HYDROXYACYLGLUTATHIONE HYDROLASE GLOC"/>
    <property type="match status" value="1"/>
</dbReference>
<evidence type="ECO:0000313" key="7">
    <source>
        <dbReference type="Proteomes" id="UP000248132"/>
    </source>
</evidence>
<evidence type="ECO:0000259" key="5">
    <source>
        <dbReference type="SMART" id="SM00849"/>
    </source>
</evidence>
<dbReference type="Pfam" id="PF00753">
    <property type="entry name" value="Lactamase_B"/>
    <property type="match status" value="1"/>
</dbReference>
<dbReference type="Gene3D" id="3.60.15.10">
    <property type="entry name" value="Ribonuclease Z/Hydroxyacylglutathione hydrolase-like"/>
    <property type="match status" value="1"/>
</dbReference>
<dbReference type="EMBL" id="QKMR01000009">
    <property type="protein sequence ID" value="PYG87835.1"/>
    <property type="molecule type" value="Genomic_DNA"/>
</dbReference>
<keyword evidence="4" id="KW-0862">Zinc</keyword>
<evidence type="ECO:0000256" key="2">
    <source>
        <dbReference type="ARBA" id="ARBA00022723"/>
    </source>
</evidence>
<dbReference type="OrthoDB" id="9800872at2"/>
<dbReference type="CDD" id="cd16275">
    <property type="entry name" value="BaeB-like_MBL-fold"/>
    <property type="match status" value="1"/>
</dbReference>
<reference evidence="6 7" key="1">
    <citation type="submission" date="2018-06" db="EMBL/GenBank/DDBJ databases">
        <title>Genomic Encyclopedia of Type Strains, Phase I: the one thousand microbial genomes (KMG-I) project.</title>
        <authorList>
            <person name="Kyrpides N."/>
        </authorList>
    </citation>
    <scope>NUCLEOTIDE SEQUENCE [LARGE SCALE GENOMIC DNA]</scope>
    <source>
        <strain evidence="6 7">DSM 19573</strain>
    </source>
</reference>
<dbReference type="AlphaFoldDB" id="A0A318XPZ7"/>
<comment type="caution">
    <text evidence="6">The sequence shown here is derived from an EMBL/GenBank/DDBJ whole genome shotgun (WGS) entry which is preliminary data.</text>
</comment>
<evidence type="ECO:0000313" key="6">
    <source>
        <dbReference type="EMBL" id="PYG87835.1"/>
    </source>
</evidence>
<dbReference type="GO" id="GO:0046872">
    <property type="term" value="F:metal ion binding"/>
    <property type="evidence" value="ECO:0007669"/>
    <property type="project" value="UniProtKB-KW"/>
</dbReference>
<dbReference type="InterPro" id="IPR036866">
    <property type="entry name" value="RibonucZ/Hydroxyglut_hydro"/>
</dbReference>
<dbReference type="GO" id="GO:0016787">
    <property type="term" value="F:hydrolase activity"/>
    <property type="evidence" value="ECO:0007669"/>
    <property type="project" value="UniProtKB-KW"/>
</dbReference>
<accession>A0A318XPZ7</accession>